<evidence type="ECO:0000313" key="2">
    <source>
        <dbReference type="Proteomes" id="UP001437256"/>
    </source>
</evidence>
<sequence length="216" mass="25544">MPPDTREDHRITRTPSSQSCHEFAEAIAPILDKYLSDIQDQSLKSTQTRLFMTEALSYWFAAWPVPERIAGSRGRVRLLKKELAKSILHGGLNYVFRRHRAEREGNPLTYPYPQLGWQEAMEQAITGSGFERWANKEYVAELRERRRAEYAKEKKDFDRFINPPGVSFYGKTPKERFERLIGAYWWIEDDFPHIRDFLHDEEEADEEDEEDEDDKV</sequence>
<protein>
    <submittedName>
        <fullName evidence="1">Uncharacterized protein</fullName>
    </submittedName>
</protein>
<organism evidence="1 2">
    <name type="scientific">Marasmius tenuissimus</name>
    <dbReference type="NCBI Taxonomy" id="585030"/>
    <lineage>
        <taxon>Eukaryota</taxon>
        <taxon>Fungi</taxon>
        <taxon>Dikarya</taxon>
        <taxon>Basidiomycota</taxon>
        <taxon>Agaricomycotina</taxon>
        <taxon>Agaricomycetes</taxon>
        <taxon>Agaricomycetidae</taxon>
        <taxon>Agaricales</taxon>
        <taxon>Marasmiineae</taxon>
        <taxon>Marasmiaceae</taxon>
        <taxon>Marasmius</taxon>
    </lineage>
</organism>
<reference evidence="1 2" key="1">
    <citation type="submission" date="2024-05" db="EMBL/GenBank/DDBJ databases">
        <title>A draft genome resource for the thread blight pathogen Marasmius tenuissimus strain MS-2.</title>
        <authorList>
            <person name="Yulfo-Soto G.E."/>
            <person name="Baruah I.K."/>
            <person name="Amoako-Attah I."/>
            <person name="Bukari Y."/>
            <person name="Meinhardt L.W."/>
            <person name="Bailey B.A."/>
            <person name="Cohen S.P."/>
        </authorList>
    </citation>
    <scope>NUCLEOTIDE SEQUENCE [LARGE SCALE GENOMIC DNA]</scope>
    <source>
        <strain evidence="1 2">MS-2</strain>
    </source>
</reference>
<proteinExistence type="predicted"/>
<accession>A0ABR2ZAN5</accession>
<gene>
    <name evidence="1" type="ORF">AAF712_015824</name>
</gene>
<keyword evidence="2" id="KW-1185">Reference proteome</keyword>
<dbReference type="Proteomes" id="UP001437256">
    <property type="component" value="Unassembled WGS sequence"/>
</dbReference>
<dbReference type="EMBL" id="JBBXMP010000503">
    <property type="protein sequence ID" value="KAL0057537.1"/>
    <property type="molecule type" value="Genomic_DNA"/>
</dbReference>
<comment type="caution">
    <text evidence="1">The sequence shown here is derived from an EMBL/GenBank/DDBJ whole genome shotgun (WGS) entry which is preliminary data.</text>
</comment>
<name>A0ABR2ZAN5_9AGAR</name>
<evidence type="ECO:0000313" key="1">
    <source>
        <dbReference type="EMBL" id="KAL0057537.1"/>
    </source>
</evidence>